<reference evidence="8" key="1">
    <citation type="submission" date="2018-06" db="EMBL/GenBank/DDBJ databases">
        <authorList>
            <person name="Zhirakovskaya E."/>
        </authorList>
    </citation>
    <scope>NUCLEOTIDE SEQUENCE</scope>
</reference>
<dbReference type="FunFam" id="3.30.540.10:FF:000003">
    <property type="entry name" value="Inositol-1-monophosphatase"/>
    <property type="match status" value="1"/>
</dbReference>
<dbReference type="InterPro" id="IPR020550">
    <property type="entry name" value="Inositol_monophosphatase_CS"/>
</dbReference>
<dbReference type="InterPro" id="IPR020583">
    <property type="entry name" value="Inositol_monoP_metal-BS"/>
</dbReference>
<evidence type="ECO:0000256" key="7">
    <source>
        <dbReference type="ARBA" id="ARBA00022842"/>
    </source>
</evidence>
<evidence type="ECO:0000256" key="6">
    <source>
        <dbReference type="ARBA" id="ARBA00022801"/>
    </source>
</evidence>
<dbReference type="GO" id="GO:0046854">
    <property type="term" value="P:phosphatidylinositol phosphate biosynthetic process"/>
    <property type="evidence" value="ECO:0007669"/>
    <property type="project" value="InterPro"/>
</dbReference>
<gene>
    <name evidence="8" type="ORF">MNBD_NITROSPINAE04-2219</name>
</gene>
<dbReference type="EMBL" id="UOGA01000281">
    <property type="protein sequence ID" value="VAX24892.1"/>
    <property type="molecule type" value="Genomic_DNA"/>
</dbReference>
<dbReference type="SUPFAM" id="SSF56655">
    <property type="entry name" value="Carbohydrate phosphatase"/>
    <property type="match status" value="1"/>
</dbReference>
<dbReference type="InterPro" id="IPR000760">
    <property type="entry name" value="Inositol_monophosphatase-like"/>
</dbReference>
<dbReference type="PROSITE" id="PS00629">
    <property type="entry name" value="IMP_1"/>
    <property type="match status" value="1"/>
</dbReference>
<evidence type="ECO:0000256" key="1">
    <source>
        <dbReference type="ARBA" id="ARBA00001033"/>
    </source>
</evidence>
<dbReference type="PRINTS" id="PR01959">
    <property type="entry name" value="SBIMPHPHTASE"/>
</dbReference>
<dbReference type="PROSITE" id="PS00630">
    <property type="entry name" value="IMP_2"/>
    <property type="match status" value="1"/>
</dbReference>
<dbReference type="Gene3D" id="3.40.190.80">
    <property type="match status" value="1"/>
</dbReference>
<dbReference type="GO" id="GO:0008934">
    <property type="term" value="F:inositol monophosphate 1-phosphatase activity"/>
    <property type="evidence" value="ECO:0007669"/>
    <property type="project" value="InterPro"/>
</dbReference>
<dbReference type="AlphaFoldDB" id="A0A3B1C9Q2"/>
<dbReference type="GO" id="GO:0046872">
    <property type="term" value="F:metal ion binding"/>
    <property type="evidence" value="ECO:0007669"/>
    <property type="project" value="UniProtKB-KW"/>
</dbReference>
<comment type="similarity">
    <text evidence="3">Belongs to the inositol monophosphatase superfamily.</text>
</comment>
<evidence type="ECO:0000256" key="4">
    <source>
        <dbReference type="ARBA" id="ARBA00013106"/>
    </source>
</evidence>
<protein>
    <recommendedName>
        <fullName evidence="4">inositol-phosphate phosphatase</fullName>
        <ecNumber evidence="4">3.1.3.25</ecNumber>
    </recommendedName>
</protein>
<evidence type="ECO:0000313" key="8">
    <source>
        <dbReference type="EMBL" id="VAX24892.1"/>
    </source>
</evidence>
<dbReference type="InterPro" id="IPR022337">
    <property type="entry name" value="Inositol_monophosphatase_SuhB"/>
</dbReference>
<keyword evidence="6 8" id="KW-0378">Hydrolase</keyword>
<dbReference type="EC" id="3.1.3.25" evidence="4"/>
<accession>A0A3B1C9Q2</accession>
<dbReference type="GO" id="GO:0006020">
    <property type="term" value="P:inositol metabolic process"/>
    <property type="evidence" value="ECO:0007669"/>
    <property type="project" value="TreeGrafter"/>
</dbReference>
<name>A0A3B1C9Q2_9ZZZZ</name>
<evidence type="ECO:0000256" key="3">
    <source>
        <dbReference type="ARBA" id="ARBA00009759"/>
    </source>
</evidence>
<comment type="catalytic activity">
    <reaction evidence="1">
        <text>a myo-inositol phosphate + H2O = myo-inositol + phosphate</text>
        <dbReference type="Rhea" id="RHEA:24056"/>
        <dbReference type="ChEBI" id="CHEBI:15377"/>
        <dbReference type="ChEBI" id="CHEBI:17268"/>
        <dbReference type="ChEBI" id="CHEBI:43474"/>
        <dbReference type="ChEBI" id="CHEBI:84139"/>
        <dbReference type="EC" id="3.1.3.25"/>
    </reaction>
</comment>
<dbReference type="Gene3D" id="3.30.540.10">
    <property type="entry name" value="Fructose-1,6-Bisphosphatase, subunit A, domain 1"/>
    <property type="match status" value="1"/>
</dbReference>
<dbReference type="PANTHER" id="PTHR20854:SF4">
    <property type="entry name" value="INOSITOL-1-MONOPHOSPHATASE-RELATED"/>
    <property type="match status" value="1"/>
</dbReference>
<evidence type="ECO:0000256" key="2">
    <source>
        <dbReference type="ARBA" id="ARBA00001946"/>
    </source>
</evidence>
<dbReference type="PRINTS" id="PR00377">
    <property type="entry name" value="IMPHPHTASES"/>
</dbReference>
<dbReference type="CDD" id="cd01639">
    <property type="entry name" value="IMPase"/>
    <property type="match status" value="1"/>
</dbReference>
<evidence type="ECO:0000256" key="5">
    <source>
        <dbReference type="ARBA" id="ARBA00022723"/>
    </source>
</evidence>
<dbReference type="PANTHER" id="PTHR20854">
    <property type="entry name" value="INOSITOL MONOPHOSPHATASE"/>
    <property type="match status" value="1"/>
</dbReference>
<keyword evidence="5" id="KW-0479">Metal-binding</keyword>
<comment type="cofactor">
    <cofactor evidence="2">
        <name>Mg(2+)</name>
        <dbReference type="ChEBI" id="CHEBI:18420"/>
    </cofactor>
</comment>
<organism evidence="8">
    <name type="scientific">hydrothermal vent metagenome</name>
    <dbReference type="NCBI Taxonomy" id="652676"/>
    <lineage>
        <taxon>unclassified sequences</taxon>
        <taxon>metagenomes</taxon>
        <taxon>ecological metagenomes</taxon>
    </lineage>
</organism>
<proteinExistence type="inferred from homology"/>
<dbReference type="Pfam" id="PF00459">
    <property type="entry name" value="Inositol_P"/>
    <property type="match status" value="1"/>
</dbReference>
<keyword evidence="7" id="KW-0460">Magnesium</keyword>
<sequence>MNDKQDIEIDQALSVAISAAREAGAIQTSYLSKNFKIDRKGEIDLVTEIDLKCERAIIDIIKQTYPDHGALAEEKGAYSPGHEYKWIIDPIDGTTNYAHGFPVYCSSVALEAKGEVIVGAVYDPTRDEMFCAAKGGGATLNGKPISVSDVDDLIDSLLATGFPYTIKTEKINNLKQFGDMSMRAQAIRRPGAAALDLCYVACGRLDGFWEYHLKPWDMAGGVLIVSEAGGKTTACDGGRLDIYNQSLLASNGKIHEPMLEVLALD</sequence>
<dbReference type="FunFam" id="3.40.190.80:FF:000002">
    <property type="entry name" value="Inositol-1-monophosphatase"/>
    <property type="match status" value="1"/>
</dbReference>
<dbReference type="GO" id="GO:0007165">
    <property type="term" value="P:signal transduction"/>
    <property type="evidence" value="ECO:0007669"/>
    <property type="project" value="TreeGrafter"/>
</dbReference>
<dbReference type="InterPro" id="IPR033942">
    <property type="entry name" value="IMPase"/>
</dbReference>